<gene>
    <name evidence="7" type="ORF">DXD67_06955</name>
</gene>
<comment type="caution">
    <text evidence="7">The sequence shown here is derived from an EMBL/GenBank/DDBJ whole genome shotgun (WGS) entry which is preliminary data.</text>
</comment>
<feature type="domain" description="UvrD-like helicase ATP-binding" evidence="6">
    <location>
        <begin position="2"/>
        <end position="280"/>
    </location>
</feature>
<keyword evidence="2 5" id="KW-0378">Hydrolase</keyword>
<name>A0A3E4GRH1_9FIRM</name>
<dbReference type="Gene3D" id="3.40.50.300">
    <property type="entry name" value="P-loop containing nucleotide triphosphate hydrolases"/>
    <property type="match status" value="2"/>
</dbReference>
<dbReference type="PANTHER" id="PTHR11070">
    <property type="entry name" value="UVRD / RECB / PCRA DNA HELICASE FAMILY MEMBER"/>
    <property type="match status" value="1"/>
</dbReference>
<feature type="binding site" evidence="5">
    <location>
        <begin position="23"/>
        <end position="30"/>
    </location>
    <ligand>
        <name>ATP</name>
        <dbReference type="ChEBI" id="CHEBI:30616"/>
    </ligand>
</feature>
<dbReference type="Pfam" id="PF00580">
    <property type="entry name" value="UvrD-helicase"/>
    <property type="match status" value="1"/>
</dbReference>
<proteinExistence type="predicted"/>
<keyword evidence="4 5" id="KW-0067">ATP-binding</keyword>
<protein>
    <submittedName>
        <fullName evidence="7">ATP-dependent helicase</fullName>
    </submittedName>
</protein>
<dbReference type="InterPro" id="IPR027417">
    <property type="entry name" value="P-loop_NTPase"/>
</dbReference>
<dbReference type="EMBL" id="QSOV01000005">
    <property type="protein sequence ID" value="RGJ24227.1"/>
    <property type="molecule type" value="Genomic_DNA"/>
</dbReference>
<dbReference type="GO" id="GO:0005524">
    <property type="term" value="F:ATP binding"/>
    <property type="evidence" value="ECO:0007669"/>
    <property type="project" value="UniProtKB-UniRule"/>
</dbReference>
<keyword evidence="1 5" id="KW-0547">Nucleotide-binding</keyword>
<accession>A0A3E4GRH1</accession>
<reference evidence="7 8" key="1">
    <citation type="submission" date="2018-08" db="EMBL/GenBank/DDBJ databases">
        <title>A genome reference for cultivated species of the human gut microbiota.</title>
        <authorList>
            <person name="Zou Y."/>
            <person name="Xue W."/>
            <person name="Luo G."/>
        </authorList>
    </citation>
    <scope>NUCLEOTIDE SEQUENCE [LARGE SCALE GENOMIC DNA]</scope>
    <source>
        <strain evidence="7 8">TM07-19</strain>
    </source>
</reference>
<dbReference type="SUPFAM" id="SSF52540">
    <property type="entry name" value="P-loop containing nucleoside triphosphate hydrolases"/>
    <property type="match status" value="1"/>
</dbReference>
<evidence type="ECO:0000313" key="8">
    <source>
        <dbReference type="Proteomes" id="UP000260655"/>
    </source>
</evidence>
<evidence type="ECO:0000313" key="7">
    <source>
        <dbReference type="EMBL" id="RGJ24227.1"/>
    </source>
</evidence>
<dbReference type="GO" id="GO:0003677">
    <property type="term" value="F:DNA binding"/>
    <property type="evidence" value="ECO:0007669"/>
    <property type="project" value="InterPro"/>
</dbReference>
<dbReference type="PROSITE" id="PS51198">
    <property type="entry name" value="UVRD_HELICASE_ATP_BIND"/>
    <property type="match status" value="1"/>
</dbReference>
<dbReference type="GO" id="GO:0000725">
    <property type="term" value="P:recombinational repair"/>
    <property type="evidence" value="ECO:0007669"/>
    <property type="project" value="TreeGrafter"/>
</dbReference>
<evidence type="ECO:0000259" key="6">
    <source>
        <dbReference type="PROSITE" id="PS51198"/>
    </source>
</evidence>
<organism evidence="7 8">
    <name type="scientific">Coprococcus comes</name>
    <dbReference type="NCBI Taxonomy" id="410072"/>
    <lineage>
        <taxon>Bacteria</taxon>
        <taxon>Bacillati</taxon>
        <taxon>Bacillota</taxon>
        <taxon>Clostridia</taxon>
        <taxon>Lachnospirales</taxon>
        <taxon>Lachnospiraceae</taxon>
        <taxon>Coprococcus</taxon>
    </lineage>
</organism>
<dbReference type="InterPro" id="IPR014016">
    <property type="entry name" value="UvrD-like_ATP-bd"/>
</dbReference>
<dbReference type="Proteomes" id="UP000260655">
    <property type="component" value="Unassembled WGS sequence"/>
</dbReference>
<evidence type="ECO:0000256" key="5">
    <source>
        <dbReference type="PROSITE-ProRule" id="PRU00560"/>
    </source>
</evidence>
<evidence type="ECO:0000256" key="2">
    <source>
        <dbReference type="ARBA" id="ARBA00022801"/>
    </source>
</evidence>
<sequence>MKEQLTEEQKKFLTAEGKVVVKACPGSGKTYSVAHKLLSYIDNWKDYHSGVAVLSFTNVASNEIQEKAQTIHGSLGELGYPHFIGTVDSFIDEFIVLRYGHLDTVSNVRPRITITDTWKMPYGFWRKECHSKGCIDNIEQFYYGIDKKFYKGNEPVKCEKRNARSLPCQQYKKMLQDRGIIFQNETALFAYQLLKKYPMVASAIAERFPVIIIDEAQDTSVNQMAVFDLLSKSGVKSMFLVGDADQSIYEWRNASPECFLQKVEDTSWQTIELTGNFRSSQNICNVTSYFSASLRGTKSNNAIGYWKDEVQKPILLLTKNNSENDTIDYFIKKCMEMQIGISPKNVAVLTRGRIYSDTDIKGLWKSAEIELYAKAAYEWKYGSRKKAYENTEKATYCMIFNEDTDKYMMQQKIREHTTEESWKDFIINILINIPDVDMEIAEWVKEFSTIFVDVCKNCEYKISPDKEIKDTFKIKRNDNKSPDFKKISLKKFFEKKNEEKYTRSSIHGVKGESYEAVLLHVKSRTGSTITPKLLMEGELEQELMRLAYVAMTRPRRLLMLAMPDTKGIKTCGRFSEELWTYENL</sequence>
<dbReference type="RefSeq" id="WP_117557190.1">
    <property type="nucleotide sequence ID" value="NZ_QSOV01000005.1"/>
</dbReference>
<dbReference type="GO" id="GO:0043138">
    <property type="term" value="F:3'-5' DNA helicase activity"/>
    <property type="evidence" value="ECO:0007669"/>
    <property type="project" value="TreeGrafter"/>
</dbReference>
<dbReference type="GO" id="GO:0016787">
    <property type="term" value="F:hydrolase activity"/>
    <property type="evidence" value="ECO:0007669"/>
    <property type="project" value="UniProtKB-UniRule"/>
</dbReference>
<dbReference type="InterPro" id="IPR000212">
    <property type="entry name" value="DNA_helicase_UvrD/REP"/>
</dbReference>
<dbReference type="AlphaFoldDB" id="A0A3E4GRH1"/>
<keyword evidence="3 5" id="KW-0347">Helicase</keyword>
<dbReference type="PANTHER" id="PTHR11070:SF2">
    <property type="entry name" value="ATP-DEPENDENT DNA HELICASE SRS2"/>
    <property type="match status" value="1"/>
</dbReference>
<evidence type="ECO:0000256" key="3">
    <source>
        <dbReference type="ARBA" id="ARBA00022806"/>
    </source>
</evidence>
<evidence type="ECO:0000256" key="1">
    <source>
        <dbReference type="ARBA" id="ARBA00022741"/>
    </source>
</evidence>
<evidence type="ECO:0000256" key="4">
    <source>
        <dbReference type="ARBA" id="ARBA00022840"/>
    </source>
</evidence>